<keyword evidence="3" id="KW-1185">Reference proteome</keyword>
<proteinExistence type="predicted"/>
<feature type="compositionally biased region" description="Basic residues" evidence="1">
    <location>
        <begin position="18"/>
        <end position="29"/>
    </location>
</feature>
<dbReference type="Proteomes" id="UP000699042">
    <property type="component" value="Unassembled WGS sequence"/>
</dbReference>
<feature type="non-terminal residue" evidence="2">
    <location>
        <position position="1"/>
    </location>
</feature>
<name>A0A9P7R889_9PEZI</name>
<feature type="compositionally biased region" description="Basic residues" evidence="1">
    <location>
        <begin position="40"/>
        <end position="52"/>
    </location>
</feature>
<dbReference type="EMBL" id="JAESDN010000004">
    <property type="protein sequence ID" value="KAG7051973.1"/>
    <property type="molecule type" value="Genomic_DNA"/>
</dbReference>
<protein>
    <submittedName>
        <fullName evidence="2">Uncharacterized protein</fullName>
    </submittedName>
</protein>
<evidence type="ECO:0000313" key="3">
    <source>
        <dbReference type="Proteomes" id="UP000699042"/>
    </source>
</evidence>
<feature type="region of interest" description="Disordered" evidence="1">
    <location>
        <begin position="15"/>
        <end position="52"/>
    </location>
</feature>
<reference evidence="2" key="1">
    <citation type="submission" date="2021-05" db="EMBL/GenBank/DDBJ databases">
        <title>Comparative genomics of three Colletotrichum scovillei strains and genetic complementation revealed genes involved fungal growth and virulence on chili pepper.</title>
        <authorList>
            <person name="Hsieh D.-K."/>
            <person name="Chuang S.-C."/>
            <person name="Chen C.-Y."/>
            <person name="Chao Y.-T."/>
            <person name="Lu M.-Y.J."/>
            <person name="Lee M.-H."/>
            <person name="Shih M.-C."/>
        </authorList>
    </citation>
    <scope>NUCLEOTIDE SEQUENCE</scope>
    <source>
        <strain evidence="2">Coll-153</strain>
    </source>
</reference>
<evidence type="ECO:0000313" key="2">
    <source>
        <dbReference type="EMBL" id="KAG7051973.1"/>
    </source>
</evidence>
<evidence type="ECO:0000256" key="1">
    <source>
        <dbReference type="SAM" id="MobiDB-lite"/>
    </source>
</evidence>
<accession>A0A9P7R889</accession>
<organism evidence="2 3">
    <name type="scientific">Colletotrichum scovillei</name>
    <dbReference type="NCBI Taxonomy" id="1209932"/>
    <lineage>
        <taxon>Eukaryota</taxon>
        <taxon>Fungi</taxon>
        <taxon>Dikarya</taxon>
        <taxon>Ascomycota</taxon>
        <taxon>Pezizomycotina</taxon>
        <taxon>Sordariomycetes</taxon>
        <taxon>Hypocreomycetidae</taxon>
        <taxon>Glomerellales</taxon>
        <taxon>Glomerellaceae</taxon>
        <taxon>Colletotrichum</taxon>
        <taxon>Colletotrichum acutatum species complex</taxon>
    </lineage>
</organism>
<comment type="caution">
    <text evidence="2">The sequence shown here is derived from an EMBL/GenBank/DDBJ whole genome shotgun (WGS) entry which is preliminary data.</text>
</comment>
<gene>
    <name evidence="2" type="ORF">JMJ77_002584</name>
</gene>
<dbReference type="AlphaFoldDB" id="A0A9P7R889"/>
<sequence>NAHHLQRPSRRLTICSPRRPKNKHRRRAKSPTVEAVSGIRHSKGHHHFKAGGKKWTTLPPQFLQGDSFVVTICSSTPFLDPGPAFTSRHGVPAYLFSKMIPFLLGILRLYLHAVRMRATGGDSGRGGGLTRRAPCRPCCISWMSLLHGSLGRSPRKFLFMATTALRTLPPLKLFPSWRRA</sequence>